<name>A0ABU9DRF4_9BACL</name>
<keyword evidence="6" id="KW-0238">DNA-binding</keyword>
<evidence type="ECO:0000256" key="3">
    <source>
        <dbReference type="ARBA" id="ARBA00022692"/>
    </source>
</evidence>
<feature type="transmembrane region" description="Helical" evidence="9">
    <location>
        <begin position="7"/>
        <end position="30"/>
    </location>
</feature>
<dbReference type="Pfam" id="PF12833">
    <property type="entry name" value="HTH_18"/>
    <property type="match status" value="1"/>
</dbReference>
<comment type="subcellular location">
    <subcellularLocation>
        <location evidence="1">Cell membrane</location>
        <topology evidence="1">Multi-pass membrane protein</topology>
    </subcellularLocation>
</comment>
<keyword evidence="12" id="KW-1185">Reference proteome</keyword>
<evidence type="ECO:0000313" key="12">
    <source>
        <dbReference type="Proteomes" id="UP001469365"/>
    </source>
</evidence>
<keyword evidence="8" id="KW-0804">Transcription</keyword>
<keyword evidence="5" id="KW-0805">Transcription regulation</keyword>
<reference evidence="11 12" key="1">
    <citation type="submission" date="2024-04" db="EMBL/GenBank/DDBJ databases">
        <title>draft genome sequnece of Paenibacillus filicis.</title>
        <authorList>
            <person name="Kim D.-U."/>
        </authorList>
    </citation>
    <scope>NUCLEOTIDE SEQUENCE [LARGE SCALE GENOMIC DNA]</scope>
    <source>
        <strain evidence="11 12">KACC14197</strain>
    </source>
</reference>
<dbReference type="SMART" id="SM00342">
    <property type="entry name" value="HTH_ARAC"/>
    <property type="match status" value="1"/>
</dbReference>
<accession>A0ABU9DRF4</accession>
<gene>
    <name evidence="11" type="ORF">WMW72_20720</name>
</gene>
<evidence type="ECO:0000259" key="10">
    <source>
        <dbReference type="PROSITE" id="PS01124"/>
    </source>
</evidence>
<organism evidence="11 12">
    <name type="scientific">Paenibacillus filicis</name>
    <dbReference type="NCBI Taxonomy" id="669464"/>
    <lineage>
        <taxon>Bacteria</taxon>
        <taxon>Bacillati</taxon>
        <taxon>Bacillota</taxon>
        <taxon>Bacilli</taxon>
        <taxon>Bacillales</taxon>
        <taxon>Paenibacillaceae</taxon>
        <taxon>Paenibacillus</taxon>
    </lineage>
</organism>
<proteinExistence type="predicted"/>
<evidence type="ECO:0000313" key="11">
    <source>
        <dbReference type="EMBL" id="MEK8130333.1"/>
    </source>
</evidence>
<evidence type="ECO:0000256" key="9">
    <source>
        <dbReference type="SAM" id="Phobius"/>
    </source>
</evidence>
<dbReference type="InterPro" id="IPR009057">
    <property type="entry name" value="Homeodomain-like_sf"/>
</dbReference>
<sequence length="762" mass="87048">MRTSSYLLKLVILTLIVGTFPVLTLGWYSYHYSSQSVLKQLEEGNSQVLRQSQLRVEQTLKMIDYSTSQVLSLPVVIRSFPMRLGLGDTETIREIYNVLGSIQTFELGIKDVYLFSMEKDWLISNSGLDEYSPPGLKDKIREYADMPQGSRWVSGNAAKLQGAEGVVELQHSVMSLKKWPINSAHPRGMICVVLSPQQLKQLIDSDPRTGEMFIVDEDNRIIAHSDDAKLGLDVSGAPYMQTMREHHSDIGVLNAKEAGEDLSVSYRKSAYNGWTYVSIVPTSAITEQVRSIAWTSILVSVIVLIATVLAALIGSRRMYSPVRRIYHALLDDKGSVQKKDEFKAITERIQSLIQDQSQLQFELKGQQKQLVELLVRKLMLGEAKAREISESLLYYGYDYTRGWAVMRVLLFQIDGLEGERFTEKDRDLLLFAIGNIVSELAPDEHRLPAVIMQESVVVLIGTNSQSEEVFKDAVFEMATEMQQAIKRYLQLPTSIGISRSFEDWSEASRGYAEGENALKYRARLGEEAILFIEDVQPDKGKEILYPKELGEELLQAIKSLEQERASQALSVLMEALSRQDYDHNDYQMALVRLLTDLLRLLQDSGISLHGLELGESSLFEELLTLHTSREIAAWFEGKIVQPGIRLLEERRETQFRTISQEVKRLIEDAFDTDLTLEKIGSRLNYHPQYISRVFRQETGINFAEYLAQYRLEIAKRWLRETALTITEIAEKLKYNNPANFIRYFRKMEGITPGQYREQNREI</sequence>
<dbReference type="PROSITE" id="PS01124">
    <property type="entry name" value="HTH_ARAC_FAMILY_2"/>
    <property type="match status" value="1"/>
</dbReference>
<dbReference type="PANTHER" id="PTHR43280:SF10">
    <property type="entry name" value="REGULATORY PROTEIN POCR"/>
    <property type="match status" value="1"/>
</dbReference>
<keyword evidence="2" id="KW-1003">Cell membrane</keyword>
<dbReference type="Gene3D" id="3.30.450.20">
    <property type="entry name" value="PAS domain"/>
    <property type="match status" value="1"/>
</dbReference>
<keyword evidence="3 9" id="KW-0812">Transmembrane</keyword>
<dbReference type="Proteomes" id="UP001469365">
    <property type="component" value="Unassembled WGS sequence"/>
</dbReference>
<dbReference type="SUPFAM" id="SSF46689">
    <property type="entry name" value="Homeodomain-like"/>
    <property type="match status" value="2"/>
</dbReference>
<feature type="domain" description="HTH araC/xylS-type" evidence="10">
    <location>
        <begin position="660"/>
        <end position="758"/>
    </location>
</feature>
<dbReference type="InterPro" id="IPR018060">
    <property type="entry name" value="HTH_AraC"/>
</dbReference>
<protein>
    <submittedName>
        <fullName evidence="11">AraC family transcriptional regulator</fullName>
    </submittedName>
</protein>
<dbReference type="Gene3D" id="1.10.10.60">
    <property type="entry name" value="Homeodomain-like"/>
    <property type="match status" value="2"/>
</dbReference>
<dbReference type="PANTHER" id="PTHR43280">
    <property type="entry name" value="ARAC-FAMILY TRANSCRIPTIONAL REGULATOR"/>
    <property type="match status" value="1"/>
</dbReference>
<evidence type="ECO:0000256" key="5">
    <source>
        <dbReference type="ARBA" id="ARBA00023015"/>
    </source>
</evidence>
<comment type="caution">
    <text evidence="11">The sequence shown here is derived from an EMBL/GenBank/DDBJ whole genome shotgun (WGS) entry which is preliminary data.</text>
</comment>
<dbReference type="Pfam" id="PF02743">
    <property type="entry name" value="dCache_1"/>
    <property type="match status" value="1"/>
</dbReference>
<dbReference type="InterPro" id="IPR041522">
    <property type="entry name" value="CdaR_GGDEF"/>
</dbReference>
<feature type="transmembrane region" description="Helical" evidence="9">
    <location>
        <begin position="292"/>
        <end position="314"/>
    </location>
</feature>
<evidence type="ECO:0000256" key="8">
    <source>
        <dbReference type="ARBA" id="ARBA00023163"/>
    </source>
</evidence>
<dbReference type="InterPro" id="IPR033479">
    <property type="entry name" value="dCache_1"/>
</dbReference>
<evidence type="ECO:0000256" key="6">
    <source>
        <dbReference type="ARBA" id="ARBA00023125"/>
    </source>
</evidence>
<dbReference type="RefSeq" id="WP_341417465.1">
    <property type="nucleotide sequence ID" value="NZ_JBBPCC010000014.1"/>
</dbReference>
<dbReference type="CDD" id="cd12912">
    <property type="entry name" value="PDC2_MCP_like"/>
    <property type="match status" value="1"/>
</dbReference>
<dbReference type="PRINTS" id="PR00032">
    <property type="entry name" value="HTHARAC"/>
</dbReference>
<evidence type="ECO:0000256" key="1">
    <source>
        <dbReference type="ARBA" id="ARBA00004651"/>
    </source>
</evidence>
<evidence type="ECO:0000256" key="7">
    <source>
        <dbReference type="ARBA" id="ARBA00023136"/>
    </source>
</evidence>
<evidence type="ECO:0000256" key="2">
    <source>
        <dbReference type="ARBA" id="ARBA00022475"/>
    </source>
</evidence>
<keyword evidence="7 9" id="KW-0472">Membrane</keyword>
<dbReference type="Pfam" id="PF17853">
    <property type="entry name" value="GGDEF_2"/>
    <property type="match status" value="1"/>
</dbReference>
<evidence type="ECO:0000256" key="4">
    <source>
        <dbReference type="ARBA" id="ARBA00022989"/>
    </source>
</evidence>
<dbReference type="InterPro" id="IPR020449">
    <property type="entry name" value="Tscrpt_reg_AraC-type_HTH"/>
</dbReference>
<dbReference type="EMBL" id="JBBPCC010000014">
    <property type="protein sequence ID" value="MEK8130333.1"/>
    <property type="molecule type" value="Genomic_DNA"/>
</dbReference>
<keyword evidence="4 9" id="KW-1133">Transmembrane helix</keyword>